<gene>
    <name evidence="6" type="ORF">ENM30_05000</name>
    <name evidence="5" type="ORF">ENT82_01380</name>
</gene>
<dbReference type="EMBL" id="DRXG01000109">
    <property type="protein sequence ID" value="HHN52654.1"/>
    <property type="molecule type" value="Genomic_DNA"/>
</dbReference>
<dbReference type="GO" id="GO:0009097">
    <property type="term" value="P:isoleucine biosynthetic process"/>
    <property type="evidence" value="ECO:0007669"/>
    <property type="project" value="TreeGrafter"/>
</dbReference>
<keyword evidence="2" id="KW-0786">Thiamine pyrophosphate</keyword>
<dbReference type="GO" id="GO:0030976">
    <property type="term" value="F:thiamine pyrophosphate binding"/>
    <property type="evidence" value="ECO:0007669"/>
    <property type="project" value="InterPro"/>
</dbReference>
<feature type="domain" description="Thiamine pyrophosphate enzyme N-terminal TPP-binding" evidence="4">
    <location>
        <begin position="30"/>
        <end position="138"/>
    </location>
</feature>
<dbReference type="InterPro" id="IPR011766">
    <property type="entry name" value="TPP_enzyme_TPP-bd"/>
</dbReference>
<organism evidence="5">
    <name type="scientific">Caldiarchaeum subterraneum</name>
    <dbReference type="NCBI Taxonomy" id="311458"/>
    <lineage>
        <taxon>Archaea</taxon>
        <taxon>Nitrososphaerota</taxon>
        <taxon>Candidatus Caldarchaeales</taxon>
        <taxon>Candidatus Caldarchaeaceae</taxon>
        <taxon>Candidatus Caldarchaeum</taxon>
    </lineage>
</organism>
<evidence type="ECO:0000259" key="3">
    <source>
        <dbReference type="Pfam" id="PF02775"/>
    </source>
</evidence>
<evidence type="ECO:0000313" key="6">
    <source>
        <dbReference type="EMBL" id="HHN52654.1"/>
    </source>
</evidence>
<dbReference type="GO" id="GO:0005948">
    <property type="term" value="C:acetolactate synthase complex"/>
    <property type="evidence" value="ECO:0007669"/>
    <property type="project" value="TreeGrafter"/>
</dbReference>
<comment type="caution">
    <text evidence="5">The sequence shown here is derived from an EMBL/GenBank/DDBJ whole genome shotgun (WGS) entry which is preliminary data.</text>
</comment>
<dbReference type="InterPro" id="IPR029035">
    <property type="entry name" value="DHS-like_NAD/FAD-binding_dom"/>
</dbReference>
<dbReference type="InterPro" id="IPR029061">
    <property type="entry name" value="THDP-binding"/>
</dbReference>
<protein>
    <recommendedName>
        <fullName evidence="7">Thiamine pyrophosphate-requiring protein</fullName>
    </recommendedName>
</protein>
<dbReference type="AlphaFoldDB" id="A0A7C4I192"/>
<evidence type="ECO:0000259" key="4">
    <source>
        <dbReference type="Pfam" id="PF02776"/>
    </source>
</evidence>
<reference evidence="5" key="1">
    <citation type="journal article" date="2020" name="mSystems">
        <title>Genome- and Community-Level Interaction Insights into Carbon Utilization and Element Cycling Functions of Hydrothermarchaeota in Hydrothermal Sediment.</title>
        <authorList>
            <person name="Zhou Z."/>
            <person name="Liu Y."/>
            <person name="Xu W."/>
            <person name="Pan J."/>
            <person name="Luo Z.H."/>
            <person name="Li M."/>
        </authorList>
    </citation>
    <scope>NUCLEOTIDE SEQUENCE [LARGE SCALE GENOMIC DNA]</scope>
    <source>
        <strain evidence="6">SpSt-1073</strain>
        <strain evidence="5">SpSt-613</strain>
    </source>
</reference>
<dbReference type="PANTHER" id="PTHR18968:SF13">
    <property type="entry name" value="ACETOLACTATE SYNTHASE CATALYTIC SUBUNIT, MITOCHONDRIAL"/>
    <property type="match status" value="1"/>
</dbReference>
<feature type="domain" description="Thiamine pyrophosphate enzyme TPP-binding" evidence="3">
    <location>
        <begin position="429"/>
        <end position="565"/>
    </location>
</feature>
<dbReference type="GO" id="GO:0044272">
    <property type="term" value="P:sulfur compound biosynthetic process"/>
    <property type="evidence" value="ECO:0007669"/>
    <property type="project" value="UniProtKB-ARBA"/>
</dbReference>
<sequence>MSKGRVLYVIPIFRKLFDAVKAFWMQMLSGGGLLLVSLKKAGVERFFINSGTEYSGLLLDYMHLNPSQRPEMIVCLSETTAAAAAYGYSLMSENASAVMVHTVPGVANALPNLFNAHTASIPIILISGLTSYSSRGLRGSRKIRVHWGQDVRDIRDLVRQFVKWDYVVTEAAEIPETVSRAVEVAMSPPQGPVYIGIHREHFMANLEKMVDQRPPIVSQPPSPNPSSVKKIAEKLASSNYPVILTRSAGRNAKSFHLLKSLAERLCVRVNYAVADYVNFPNTSIFSAPAELRRADCIVVLESDVPWLPAEEWPTDVYRVSVGLDPLMTRMNVWGYGFDEAVYSEASQFLEMLLHLFDSGSVKVGKDLLEERRALAESDWRRWRRDLEEGLRQDKSRGLLTKRLASHLLGEALPENSIIVNEYSLRPDYLFFDKPGTYFGEPPGGSLGWGLGAALGIKLAKPEAFVSVVLGDGSFVFNNPVSGAALSRWYRLPFLMVVFNDGCWWDVKKSLADMGFSEFEKKVEGVDFPEPLDVYSMGRGMGFSSYVAEKPEDAVEALGKAVADVLKGVSALVDLRVKADF</sequence>
<name>A0A7C4I192_CALS0</name>
<evidence type="ECO:0000256" key="2">
    <source>
        <dbReference type="ARBA" id="ARBA00023052"/>
    </source>
</evidence>
<dbReference type="InterPro" id="IPR012001">
    <property type="entry name" value="Thiamin_PyroP_enz_TPP-bd_dom"/>
</dbReference>
<evidence type="ECO:0000313" key="5">
    <source>
        <dbReference type="EMBL" id="HGN89769.1"/>
    </source>
</evidence>
<dbReference type="Pfam" id="PF02775">
    <property type="entry name" value="TPP_enzyme_C"/>
    <property type="match status" value="1"/>
</dbReference>
<dbReference type="PANTHER" id="PTHR18968">
    <property type="entry name" value="THIAMINE PYROPHOSPHATE ENZYMES"/>
    <property type="match status" value="1"/>
</dbReference>
<dbReference type="GO" id="GO:0050660">
    <property type="term" value="F:flavin adenine dinucleotide binding"/>
    <property type="evidence" value="ECO:0007669"/>
    <property type="project" value="TreeGrafter"/>
</dbReference>
<evidence type="ECO:0008006" key="7">
    <source>
        <dbReference type="Google" id="ProtNLM"/>
    </source>
</evidence>
<comment type="similarity">
    <text evidence="1">Belongs to the TPP enzyme family.</text>
</comment>
<evidence type="ECO:0000256" key="1">
    <source>
        <dbReference type="ARBA" id="ARBA00007812"/>
    </source>
</evidence>
<dbReference type="SUPFAM" id="SSF52467">
    <property type="entry name" value="DHS-like NAD/FAD-binding domain"/>
    <property type="match status" value="1"/>
</dbReference>
<dbReference type="EMBL" id="DTAD01000016">
    <property type="protein sequence ID" value="HGN89769.1"/>
    <property type="molecule type" value="Genomic_DNA"/>
</dbReference>
<dbReference type="GO" id="GO:0009099">
    <property type="term" value="P:L-valine biosynthetic process"/>
    <property type="evidence" value="ECO:0007669"/>
    <property type="project" value="TreeGrafter"/>
</dbReference>
<dbReference type="Pfam" id="PF02776">
    <property type="entry name" value="TPP_enzyme_N"/>
    <property type="match status" value="1"/>
</dbReference>
<dbReference type="Gene3D" id="3.40.50.970">
    <property type="match status" value="2"/>
</dbReference>
<proteinExistence type="inferred from homology"/>
<dbReference type="GO" id="GO:0003984">
    <property type="term" value="F:acetolactate synthase activity"/>
    <property type="evidence" value="ECO:0007669"/>
    <property type="project" value="TreeGrafter"/>
</dbReference>
<dbReference type="SUPFAM" id="SSF52518">
    <property type="entry name" value="Thiamin diphosphate-binding fold (THDP-binding)"/>
    <property type="match status" value="2"/>
</dbReference>
<dbReference type="Gene3D" id="3.40.50.1220">
    <property type="entry name" value="TPP-binding domain"/>
    <property type="match status" value="1"/>
</dbReference>
<dbReference type="CDD" id="cd02002">
    <property type="entry name" value="TPP_BFDC"/>
    <property type="match status" value="1"/>
</dbReference>
<dbReference type="InterPro" id="IPR045229">
    <property type="entry name" value="TPP_enz"/>
</dbReference>
<dbReference type="CDD" id="cd07035">
    <property type="entry name" value="TPP_PYR_POX_like"/>
    <property type="match status" value="1"/>
</dbReference>
<accession>A0A7C4I192</accession>